<sequence length="146" mass="17404">MNEATSDYIWINDELNNFNQIIPRRYTLVHDPNISDLFLCINHEFMYQHLISSEFKLLGEWTTYDEKKYLYYIYIDVDFIHPTKNLNPIDALIAELPRLIKAIKYGDCSFFSQHEQLLDSSIYLFLHSKDPTLDCIKYVGLFSDYI</sequence>
<evidence type="ECO:0000313" key="1">
    <source>
        <dbReference type="EMBL" id="MTK22195.1"/>
    </source>
</evidence>
<dbReference type="Pfam" id="PF12638">
    <property type="entry name" value="Staygreen"/>
    <property type="match status" value="1"/>
</dbReference>
<gene>
    <name evidence="1" type="ORF">GMA92_12315</name>
</gene>
<dbReference type="EMBL" id="WMQE01000032">
    <property type="protein sequence ID" value="MTK22195.1"/>
    <property type="molecule type" value="Genomic_DNA"/>
</dbReference>
<protein>
    <submittedName>
        <fullName evidence="1">Uncharacterized protein</fullName>
    </submittedName>
</protein>
<dbReference type="AlphaFoldDB" id="A0A173U5E8"/>
<organism evidence="1 2">
    <name type="scientific">Turicibacter sanguinis</name>
    <dbReference type="NCBI Taxonomy" id="154288"/>
    <lineage>
        <taxon>Bacteria</taxon>
        <taxon>Bacillati</taxon>
        <taxon>Bacillota</taxon>
        <taxon>Erysipelotrichia</taxon>
        <taxon>Erysipelotrichales</taxon>
        <taxon>Turicibacteraceae</taxon>
        <taxon>Turicibacter</taxon>
    </lineage>
</organism>
<proteinExistence type="predicted"/>
<reference evidence="1 2" key="1">
    <citation type="journal article" date="2019" name="Nat. Med.">
        <title>A library of human gut bacterial isolates paired with longitudinal multiomics data enables mechanistic microbiome research.</title>
        <authorList>
            <person name="Poyet M."/>
            <person name="Groussin M."/>
            <person name="Gibbons S.M."/>
            <person name="Avila-Pacheco J."/>
            <person name="Jiang X."/>
            <person name="Kearney S.M."/>
            <person name="Perrotta A.R."/>
            <person name="Berdy B."/>
            <person name="Zhao S."/>
            <person name="Lieberman T.D."/>
            <person name="Swanson P.K."/>
            <person name="Smith M."/>
            <person name="Roesemann S."/>
            <person name="Alexander J.E."/>
            <person name="Rich S.A."/>
            <person name="Livny J."/>
            <person name="Vlamakis H."/>
            <person name="Clish C."/>
            <person name="Bullock K."/>
            <person name="Deik A."/>
            <person name="Scott J."/>
            <person name="Pierce K.A."/>
            <person name="Xavier R.J."/>
            <person name="Alm E.J."/>
        </authorList>
    </citation>
    <scope>NUCLEOTIDE SEQUENCE [LARGE SCALE GENOMIC DNA]</scope>
    <source>
        <strain evidence="1 2">BIOML-A198</strain>
    </source>
</reference>
<dbReference type="RefSeq" id="WP_006785663.1">
    <property type="nucleotide sequence ID" value="NZ_CABJBH010000002.1"/>
</dbReference>
<dbReference type="GeneID" id="60058505"/>
<dbReference type="InterPro" id="IPR024438">
    <property type="entry name" value="Staygreen"/>
</dbReference>
<comment type="caution">
    <text evidence="1">The sequence shown here is derived from an EMBL/GenBank/DDBJ whole genome shotgun (WGS) entry which is preliminary data.</text>
</comment>
<name>A0A173U5E8_9FIRM</name>
<evidence type="ECO:0000313" key="2">
    <source>
        <dbReference type="Proteomes" id="UP000487649"/>
    </source>
</evidence>
<accession>A0A173U5E8</accession>
<dbReference type="Proteomes" id="UP000487649">
    <property type="component" value="Unassembled WGS sequence"/>
</dbReference>
<dbReference type="OrthoDB" id="1684395at2"/>